<keyword evidence="2" id="KW-1185">Reference proteome</keyword>
<sequence length="109" mass="11877">MPASNVKDDYFCLPQNLTVRTITAIQQEILQVVGNNKSTIFEFPADCQVDISFIQLMEAARIYAGTAGKHVALAQPVGGPVLEVLQRSGFLEGISAEDAKFWLHQGGIQ</sequence>
<proteinExistence type="predicted"/>
<accession>A0ABV6AV14</accession>
<organism evidence="1 2">
    <name type="scientific">Rhizobium puerariae</name>
    <dbReference type="NCBI Taxonomy" id="1585791"/>
    <lineage>
        <taxon>Bacteria</taxon>
        <taxon>Pseudomonadati</taxon>
        <taxon>Pseudomonadota</taxon>
        <taxon>Alphaproteobacteria</taxon>
        <taxon>Hyphomicrobiales</taxon>
        <taxon>Rhizobiaceae</taxon>
        <taxon>Rhizobium/Agrobacterium group</taxon>
        <taxon>Rhizobium</taxon>
    </lineage>
</organism>
<gene>
    <name evidence="1" type="ORF">ACFFP0_30245</name>
</gene>
<evidence type="ECO:0000313" key="2">
    <source>
        <dbReference type="Proteomes" id="UP001589692"/>
    </source>
</evidence>
<comment type="caution">
    <text evidence="1">The sequence shown here is derived from an EMBL/GenBank/DDBJ whole genome shotgun (WGS) entry which is preliminary data.</text>
</comment>
<protein>
    <recommendedName>
        <fullName evidence="3">STAS domain-containing protein</fullName>
    </recommendedName>
</protein>
<evidence type="ECO:0008006" key="3">
    <source>
        <dbReference type="Google" id="ProtNLM"/>
    </source>
</evidence>
<reference evidence="1 2" key="1">
    <citation type="submission" date="2024-09" db="EMBL/GenBank/DDBJ databases">
        <authorList>
            <person name="Sun Q."/>
            <person name="Mori K."/>
        </authorList>
    </citation>
    <scope>NUCLEOTIDE SEQUENCE [LARGE SCALE GENOMIC DNA]</scope>
    <source>
        <strain evidence="1 2">TBRC 4938</strain>
    </source>
</reference>
<evidence type="ECO:0000313" key="1">
    <source>
        <dbReference type="EMBL" id="MFB9953138.1"/>
    </source>
</evidence>
<dbReference type="RefSeq" id="WP_377265938.1">
    <property type="nucleotide sequence ID" value="NZ_JBHMAA010000050.1"/>
</dbReference>
<dbReference type="Proteomes" id="UP001589692">
    <property type="component" value="Unassembled WGS sequence"/>
</dbReference>
<name>A0ABV6AV14_9HYPH</name>
<dbReference type="EMBL" id="JBHMAA010000050">
    <property type="protein sequence ID" value="MFB9953138.1"/>
    <property type="molecule type" value="Genomic_DNA"/>
</dbReference>